<accession>A0A9F5N0W9</accession>
<dbReference type="SUPFAM" id="SSF52047">
    <property type="entry name" value="RNI-like"/>
    <property type="match status" value="1"/>
</dbReference>
<dbReference type="InterPro" id="IPR011993">
    <property type="entry name" value="PH-like_dom_sf"/>
</dbReference>
<proteinExistence type="inferred from homology"/>
<evidence type="ECO:0000256" key="6">
    <source>
        <dbReference type="ARBA" id="ARBA00022614"/>
    </source>
</evidence>
<feature type="compositionally biased region" description="Basic and acidic residues" evidence="9">
    <location>
        <begin position="961"/>
        <end position="972"/>
    </location>
</feature>
<keyword evidence="5" id="KW-0963">Cytoplasm</keyword>
<sequence length="1474" mass="162950">MSPSLLRACFILRWPEDRKRRFKVFAEGQKMAAFFKERPAELHESISNFLGTQEFVLLDAQLHVKSKVEEIVLVLMPWRALVVIAKFPIKVQVSFSFLAMQFIKIREAKKLIIESDTSSFEFDFLSLDDLEHAVSHMITALKKVFPGSSPGDLLQNASPSLLARIQDIIDSLEEAWKESPCGGFSETYAALCDYSGLSFQEEIQWDVDNVYHVQGCREFNLLDFNHLPSQDIALCVAGLSFNQWFTKLSCKDFKLNQDILEEILLALRKSGTLKELELENCGLKCDFAQQMALVLQEYPDSALNTLNLSRNLLEDRGIIALSQTFEQSVKGFQSLNFAKTSITQKGMMALCLSFINNREFRTCLTHLDLSGNPGSLFAEGGSGLFSFLSQPNALDHLDLSGSDCALDMLFSALAGGCCVNLTDLNLCKNVYSHKKSRGDPLGISQFFSQTSALQHVSLSGTKLPPEALRALLQALANNTQLKNLHLDLTSCELRSAGAQVIQDLISDASSICDLNLSDNGFDSDMVTLVLSINRSKSIKHVALGKNFNIQSRETLVDTLHRIVQLTQDEDCSVESISVAESRLKLRTGILLDGLGSSSHLVALDISGNAMGDLGAKILAKALSVNKTLRTLMWDRNSTTLNGFLDVTWALERNFILKKMPLPMNDIAVAYRSHPEKMEEVVHKMQSYLARNQIQENLPKEKCERQLASKASSSEQAVKDACQSVQKYIGLLSCVQDVEVKADILWAEEAVKDATLFMDQILPILREAGRSSYQNCKLQHKLENLVEEVSQTYSKEIQAVVQSQLDATQGLHPQILQKTSFWNHLFCSAPETVLLDHLLMEVYDKLMKIQISVTEAMTNSITEKTLEELTTIQDRLVAAQWRHTCSMSLLPTPSPNGLSELALKVGAKDNKIGSPQPELSLSRASAKSRPASTKDAEPGSGLLPCTEPASGESLMDLPTAGEKLEHYTRDRPRPNRRNRQPPSKSNVQPPVRENTEDRSIARLDEGLDEFFTKKVIHEYLLPVSLETSPSATTSTSSGSRTLKKKIGHFFAFKKPKSSRGAKSEKEPEGSPSPARGRKLMLSDILRTPSKTSESAKVLSKSEEGGLAGENRGYLEQSQTPDSARRARPKYSREGKSQSLILLSGEESEGLGVRHEKKRSFERSDGELPSSFEQRVHVMLHRIGVTKVLSSEGKKKQSKDGEIKKAGSDGDIVDCSAESPPCSLKSRTHSISTDPSVRMGSPDAIGRAGTEPSSGCNEGRLSWKVLGKQLNVELKGKCSELSSSPRRAFANQEPTSSREQEGRESWSSSLPRTGRSTAAPLPIRRTSNAGEGQAFVELQNSYAHLNTIAGDNQFKPKPRLKPVVNRRAMSVHEEQLRDQACAAELHHAKIPLCLQRSPVLKWKTKPKSLLETGTSAPSDSLGTPPQERSVAASNSKSRPETEELPQALEQTLKNAQNTALDQRTVVPLSRSPIQEH</sequence>
<evidence type="ECO:0000256" key="9">
    <source>
        <dbReference type="SAM" id="MobiDB-lite"/>
    </source>
</evidence>
<feature type="domain" description="CARMIL C-terminal" evidence="10">
    <location>
        <begin position="810"/>
        <end position="882"/>
    </location>
</feature>
<dbReference type="KEGG" id="pbi:103062561"/>
<evidence type="ECO:0000256" key="5">
    <source>
        <dbReference type="ARBA" id="ARBA00022490"/>
    </source>
</evidence>
<dbReference type="GO" id="GO:0005886">
    <property type="term" value="C:plasma membrane"/>
    <property type="evidence" value="ECO:0007669"/>
    <property type="project" value="UniProtKB-SubCell"/>
</dbReference>
<gene>
    <name evidence="13" type="primary">CARMIL2</name>
</gene>
<evidence type="ECO:0000313" key="12">
    <source>
        <dbReference type="Proteomes" id="UP000695026"/>
    </source>
</evidence>
<dbReference type="GO" id="GO:0016477">
    <property type="term" value="P:cell migration"/>
    <property type="evidence" value="ECO:0007669"/>
    <property type="project" value="TreeGrafter"/>
</dbReference>
<feature type="domain" description="CARMIL C-terminal" evidence="10">
    <location>
        <begin position="919"/>
        <end position="1058"/>
    </location>
</feature>
<dbReference type="Pfam" id="PF17888">
    <property type="entry name" value="Carm_PH"/>
    <property type="match status" value="1"/>
</dbReference>
<dbReference type="Gene3D" id="2.30.29.30">
    <property type="entry name" value="Pleckstrin-homology domain (PH domain)/Phosphotyrosine-binding domain (PTB)"/>
    <property type="match status" value="1"/>
</dbReference>
<evidence type="ECO:0000256" key="4">
    <source>
        <dbReference type="ARBA" id="ARBA00022475"/>
    </source>
</evidence>
<feature type="domain" description="CARMIL pleckstrin homology" evidence="11">
    <location>
        <begin position="61"/>
        <end position="146"/>
    </location>
</feature>
<dbReference type="GO" id="GO:0005737">
    <property type="term" value="C:cytoplasm"/>
    <property type="evidence" value="ECO:0007669"/>
    <property type="project" value="UniProtKB-SubCell"/>
</dbReference>
<dbReference type="Pfam" id="PF13516">
    <property type="entry name" value="LRR_6"/>
    <property type="match status" value="1"/>
</dbReference>
<dbReference type="InterPro" id="IPR051279">
    <property type="entry name" value="PP1-Reg/Actin-Interact_Protein"/>
</dbReference>
<evidence type="ECO:0000256" key="2">
    <source>
        <dbReference type="ARBA" id="ARBA00004496"/>
    </source>
</evidence>
<feature type="region of interest" description="Disordered" evidence="9">
    <location>
        <begin position="1274"/>
        <end position="1330"/>
    </location>
</feature>
<dbReference type="SMART" id="SM00368">
    <property type="entry name" value="LRR_RI"/>
    <property type="match status" value="5"/>
</dbReference>
<keyword evidence="12" id="KW-1185">Reference proteome</keyword>
<keyword evidence="8" id="KW-0472">Membrane</keyword>
<protein>
    <submittedName>
        <fullName evidence="13">Capping protein, Arp2/3 and myosin-I linker protein 2 isoform X1</fullName>
    </submittedName>
</protein>
<dbReference type="GO" id="GO:0030027">
    <property type="term" value="C:lamellipodium"/>
    <property type="evidence" value="ECO:0007669"/>
    <property type="project" value="TreeGrafter"/>
</dbReference>
<dbReference type="GO" id="GO:0034315">
    <property type="term" value="P:regulation of Arp2/3 complex-mediated actin nucleation"/>
    <property type="evidence" value="ECO:0007669"/>
    <property type="project" value="TreeGrafter"/>
</dbReference>
<dbReference type="OrthoDB" id="18598at2759"/>
<dbReference type="GeneID" id="103062561"/>
<feature type="compositionally biased region" description="Polar residues" evidence="9">
    <location>
        <begin position="1446"/>
        <end position="1459"/>
    </location>
</feature>
<feature type="compositionally biased region" description="Polar residues" evidence="9">
    <location>
        <begin position="1303"/>
        <end position="1314"/>
    </location>
</feature>
<comment type="similarity">
    <text evidence="3">Belongs to the CARMIL family.</text>
</comment>
<feature type="compositionally biased region" description="Basic residues" evidence="9">
    <location>
        <begin position="1047"/>
        <end position="1058"/>
    </location>
</feature>
<dbReference type="Pfam" id="PF16000">
    <property type="entry name" value="CARMIL_C"/>
    <property type="match status" value="2"/>
</dbReference>
<feature type="region of interest" description="Disordered" evidence="9">
    <location>
        <begin position="908"/>
        <end position="997"/>
    </location>
</feature>
<dbReference type="InterPro" id="IPR001611">
    <property type="entry name" value="Leu-rich_rpt"/>
</dbReference>
<keyword evidence="6" id="KW-0433">Leucine-rich repeat</keyword>
<comment type="subcellular location">
    <subcellularLocation>
        <location evidence="1">Cell membrane</location>
    </subcellularLocation>
    <subcellularLocation>
        <location evidence="2">Cytoplasm</location>
    </subcellularLocation>
</comment>
<dbReference type="PANTHER" id="PTHR24112">
    <property type="entry name" value="LEUCINE-RICH REPEAT, ISOFORM F-RELATED"/>
    <property type="match status" value="1"/>
</dbReference>
<feature type="region of interest" description="Disordered" evidence="9">
    <location>
        <begin position="1047"/>
        <end position="1170"/>
    </location>
</feature>
<dbReference type="InterPro" id="IPR031943">
    <property type="entry name" value="CARMIL_C"/>
</dbReference>
<reference evidence="13" key="1">
    <citation type="submission" date="2025-08" db="UniProtKB">
        <authorList>
            <consortium name="RefSeq"/>
        </authorList>
    </citation>
    <scope>IDENTIFICATION</scope>
    <source>
        <tissue evidence="13">Liver</tissue>
    </source>
</reference>
<keyword evidence="4" id="KW-1003">Cell membrane</keyword>
<dbReference type="RefSeq" id="XP_025026377.1">
    <property type="nucleotide sequence ID" value="XM_025170609.1"/>
</dbReference>
<dbReference type="OMA" id="NVLMFLN"/>
<feature type="compositionally biased region" description="Basic and acidic residues" evidence="9">
    <location>
        <begin position="1190"/>
        <end position="1206"/>
    </location>
</feature>
<evidence type="ECO:0000313" key="13">
    <source>
        <dbReference type="RefSeq" id="XP_025026377.1"/>
    </source>
</evidence>
<dbReference type="Proteomes" id="UP000695026">
    <property type="component" value="Unplaced"/>
</dbReference>
<organism evidence="12 13">
    <name type="scientific">Python bivittatus</name>
    <name type="common">Burmese python</name>
    <name type="synonym">Python molurus bivittatus</name>
    <dbReference type="NCBI Taxonomy" id="176946"/>
    <lineage>
        <taxon>Eukaryota</taxon>
        <taxon>Metazoa</taxon>
        <taxon>Chordata</taxon>
        <taxon>Craniata</taxon>
        <taxon>Vertebrata</taxon>
        <taxon>Euteleostomi</taxon>
        <taxon>Lepidosauria</taxon>
        <taxon>Squamata</taxon>
        <taxon>Bifurcata</taxon>
        <taxon>Unidentata</taxon>
        <taxon>Episquamata</taxon>
        <taxon>Toxicofera</taxon>
        <taxon>Serpentes</taxon>
        <taxon>Henophidia</taxon>
        <taxon>Pythonidae</taxon>
        <taxon>Python</taxon>
    </lineage>
</organism>
<name>A0A9F5N0W9_PYTBI</name>
<evidence type="ECO:0000259" key="10">
    <source>
        <dbReference type="Pfam" id="PF16000"/>
    </source>
</evidence>
<evidence type="ECO:0000256" key="3">
    <source>
        <dbReference type="ARBA" id="ARBA00007298"/>
    </source>
</evidence>
<evidence type="ECO:0000256" key="8">
    <source>
        <dbReference type="ARBA" id="ARBA00023136"/>
    </source>
</evidence>
<evidence type="ECO:0000256" key="1">
    <source>
        <dbReference type="ARBA" id="ARBA00004236"/>
    </source>
</evidence>
<dbReference type="PANTHER" id="PTHR24112:SF32">
    <property type="entry name" value="CAPPING PROTEIN, ARP2_3 AND MYOSIN-I LINKER PROTEIN 2"/>
    <property type="match status" value="1"/>
</dbReference>
<keyword evidence="7" id="KW-0677">Repeat</keyword>
<feature type="compositionally biased region" description="Polar residues" evidence="9">
    <location>
        <begin position="1409"/>
        <end position="1421"/>
    </location>
</feature>
<evidence type="ECO:0000256" key="7">
    <source>
        <dbReference type="ARBA" id="ARBA00022737"/>
    </source>
</evidence>
<dbReference type="CTD" id="146206"/>
<feature type="region of interest" description="Disordered" evidence="9">
    <location>
        <begin position="1187"/>
        <end position="1257"/>
    </location>
</feature>
<evidence type="ECO:0000259" key="11">
    <source>
        <dbReference type="Pfam" id="PF17888"/>
    </source>
</evidence>
<dbReference type="Gene3D" id="3.80.10.10">
    <property type="entry name" value="Ribonuclease Inhibitor"/>
    <property type="match status" value="1"/>
</dbReference>
<dbReference type="InterPro" id="IPR032675">
    <property type="entry name" value="LRR_dom_sf"/>
</dbReference>
<dbReference type="InterPro" id="IPR041245">
    <property type="entry name" value="CARMIL_PH"/>
</dbReference>
<feature type="region of interest" description="Disordered" evidence="9">
    <location>
        <begin position="1407"/>
        <end position="1474"/>
    </location>
</feature>